<evidence type="ECO:0000256" key="1">
    <source>
        <dbReference type="SAM" id="Phobius"/>
    </source>
</evidence>
<dbReference type="AlphaFoldDB" id="A0A3B1CI45"/>
<name>A0A3B1CI45_9ZZZZ</name>
<gene>
    <name evidence="2" type="ORF">MNBD_IGNAVI01-2639</name>
</gene>
<accession>A0A3B1CI45</accession>
<feature type="transmembrane region" description="Helical" evidence="1">
    <location>
        <begin position="67"/>
        <end position="90"/>
    </location>
</feature>
<sequence length="159" mass="17149">MIAMLIITAALTFVSFMVDRKKTIKGIKKGLMQFLKILPTLLSVIVIISIVLYFVSDKFLMGYLGKGAGLGAYISAAAIGSISLIPGFIVYPLAGILVKSGVSYAVIAVFITTLMMVGILTIPIEARYFGLKTTIIRNALSFFGAIIVGTLMAFTYYLM</sequence>
<proteinExistence type="predicted"/>
<feature type="transmembrane region" description="Helical" evidence="1">
    <location>
        <begin position="135"/>
        <end position="158"/>
    </location>
</feature>
<dbReference type="EMBL" id="UOGD01000102">
    <property type="protein sequence ID" value="VAX18435.1"/>
    <property type="molecule type" value="Genomic_DNA"/>
</dbReference>
<evidence type="ECO:0000313" key="2">
    <source>
        <dbReference type="EMBL" id="VAX18435.1"/>
    </source>
</evidence>
<keyword evidence="1" id="KW-0812">Transmembrane</keyword>
<reference evidence="2" key="1">
    <citation type="submission" date="2018-06" db="EMBL/GenBank/DDBJ databases">
        <authorList>
            <person name="Zhirakovskaya E."/>
        </authorList>
    </citation>
    <scope>NUCLEOTIDE SEQUENCE</scope>
</reference>
<protein>
    <submittedName>
        <fullName evidence="2">Uncharacterized protein</fullName>
    </submittedName>
</protein>
<organism evidence="2">
    <name type="scientific">hydrothermal vent metagenome</name>
    <dbReference type="NCBI Taxonomy" id="652676"/>
    <lineage>
        <taxon>unclassified sequences</taxon>
        <taxon>metagenomes</taxon>
        <taxon>ecological metagenomes</taxon>
    </lineage>
</organism>
<keyword evidence="1" id="KW-1133">Transmembrane helix</keyword>
<feature type="transmembrane region" description="Helical" evidence="1">
    <location>
        <begin position="36"/>
        <end position="55"/>
    </location>
</feature>
<keyword evidence="1" id="KW-0472">Membrane</keyword>
<feature type="transmembrane region" description="Helical" evidence="1">
    <location>
        <begin position="102"/>
        <end position="123"/>
    </location>
</feature>